<dbReference type="AlphaFoldDB" id="T0Y6M6"/>
<evidence type="ECO:0000313" key="1">
    <source>
        <dbReference type="EMBL" id="EQD27522.1"/>
    </source>
</evidence>
<gene>
    <name evidence="1" type="ORF">B1B_19120</name>
</gene>
<organism evidence="1">
    <name type="scientific">mine drainage metagenome</name>
    <dbReference type="NCBI Taxonomy" id="410659"/>
    <lineage>
        <taxon>unclassified sequences</taxon>
        <taxon>metagenomes</taxon>
        <taxon>ecological metagenomes</taxon>
    </lineage>
</organism>
<proteinExistence type="predicted"/>
<reference evidence="1" key="1">
    <citation type="submission" date="2013-08" db="EMBL/GenBank/DDBJ databases">
        <authorList>
            <person name="Mendez C."/>
            <person name="Richter M."/>
            <person name="Ferrer M."/>
            <person name="Sanchez J."/>
        </authorList>
    </citation>
    <scope>NUCLEOTIDE SEQUENCE</scope>
</reference>
<dbReference type="EMBL" id="AUZY01012848">
    <property type="protein sequence ID" value="EQD27522.1"/>
    <property type="molecule type" value="Genomic_DNA"/>
</dbReference>
<feature type="non-terminal residue" evidence="1">
    <location>
        <position position="184"/>
    </location>
</feature>
<accession>T0Y6M6</accession>
<comment type="caution">
    <text evidence="1">The sequence shown here is derived from an EMBL/GenBank/DDBJ whole genome shotgun (WGS) entry which is preliminary data.</text>
</comment>
<sequence length="184" mass="21172">YSKLELLDTSTYDFAKKATERFKEHFGQESSKIVEGLRKFADVPVTLQVRVNSDHFGRLYKEQGWYRLVVDGKQLVSTLKLITWFSVSDDFHRVAYFETDGSDEGTLHVLKDGSLVESHEGFFHQVIFLEDGYYAVQSFRGRNRPEGVPLNAQRVMLNGRIAWGSDVSEDEFISISIYKDECLV</sequence>
<feature type="non-terminal residue" evidence="1">
    <location>
        <position position="1"/>
    </location>
</feature>
<name>T0Y6M6_9ZZZZ</name>
<reference evidence="1" key="2">
    <citation type="journal article" date="2014" name="ISME J.">
        <title>Microbial stratification in low pH oxic and suboxic macroscopic growths along an acid mine drainage.</title>
        <authorList>
            <person name="Mendez-Garcia C."/>
            <person name="Mesa V."/>
            <person name="Sprenger R.R."/>
            <person name="Richter M."/>
            <person name="Diez M.S."/>
            <person name="Solano J."/>
            <person name="Bargiela R."/>
            <person name="Golyshina O.V."/>
            <person name="Manteca A."/>
            <person name="Ramos J.L."/>
            <person name="Gallego J.R."/>
            <person name="Llorente I."/>
            <person name="Martins Dos Santos V.A."/>
            <person name="Jensen O.N."/>
            <person name="Pelaez A.I."/>
            <person name="Sanchez J."/>
            <person name="Ferrer M."/>
        </authorList>
    </citation>
    <scope>NUCLEOTIDE SEQUENCE</scope>
</reference>
<protein>
    <submittedName>
        <fullName evidence="1">Peptidase, S9A/B/C family, catalytic domain protein</fullName>
    </submittedName>
</protein>